<sequence>MPTRPSSPIGPSDLPELSPDKRLKLAYQRWKEDKTIPVVKIARKYGVPKSTLKGRIDGAVSATVRQQSRQKLSPEEETALCDWILRLQAWGWLLGPRSSETLRLRQSVRVGQL</sequence>
<accession>A0ABR4B2V6</accession>
<dbReference type="SUPFAM" id="SSF46689">
    <property type="entry name" value="Homeodomain-like"/>
    <property type="match status" value="1"/>
</dbReference>
<dbReference type="InterPro" id="IPR009057">
    <property type="entry name" value="Homeodomain-like_sf"/>
</dbReference>
<organism evidence="1 2">
    <name type="scientific">Lepraria finkii</name>
    <dbReference type="NCBI Taxonomy" id="1340010"/>
    <lineage>
        <taxon>Eukaryota</taxon>
        <taxon>Fungi</taxon>
        <taxon>Dikarya</taxon>
        <taxon>Ascomycota</taxon>
        <taxon>Pezizomycotina</taxon>
        <taxon>Lecanoromycetes</taxon>
        <taxon>OSLEUM clade</taxon>
        <taxon>Lecanoromycetidae</taxon>
        <taxon>Lecanorales</taxon>
        <taxon>Lecanorineae</taxon>
        <taxon>Stereocaulaceae</taxon>
        <taxon>Lepraria</taxon>
    </lineage>
</organism>
<keyword evidence="2" id="KW-1185">Reference proteome</keyword>
<dbReference type="EMBL" id="JBHFEH010000029">
    <property type="protein sequence ID" value="KAL2052213.1"/>
    <property type="molecule type" value="Genomic_DNA"/>
</dbReference>
<gene>
    <name evidence="1" type="ORF">ABVK25_007655</name>
</gene>
<comment type="caution">
    <text evidence="1">The sequence shown here is derived from an EMBL/GenBank/DDBJ whole genome shotgun (WGS) entry which is preliminary data.</text>
</comment>
<evidence type="ECO:0008006" key="3">
    <source>
        <dbReference type="Google" id="ProtNLM"/>
    </source>
</evidence>
<evidence type="ECO:0000313" key="1">
    <source>
        <dbReference type="EMBL" id="KAL2052213.1"/>
    </source>
</evidence>
<protein>
    <recommendedName>
        <fullName evidence="3">HTH CENPB-type domain-containing protein</fullName>
    </recommendedName>
</protein>
<evidence type="ECO:0000313" key="2">
    <source>
        <dbReference type="Proteomes" id="UP001590951"/>
    </source>
</evidence>
<name>A0ABR4B2V6_9LECA</name>
<reference evidence="1 2" key="1">
    <citation type="submission" date="2024-09" db="EMBL/GenBank/DDBJ databases">
        <title>Rethinking Asexuality: The Enigmatic Case of Functional Sexual Genes in Lepraria (Stereocaulaceae).</title>
        <authorList>
            <person name="Doellman M."/>
            <person name="Sun Y."/>
            <person name="Barcenas-Pena A."/>
            <person name="Lumbsch H.T."/>
            <person name="Grewe F."/>
        </authorList>
    </citation>
    <scope>NUCLEOTIDE SEQUENCE [LARGE SCALE GENOMIC DNA]</scope>
    <source>
        <strain evidence="1 2">Grewe 0041</strain>
    </source>
</reference>
<dbReference type="Proteomes" id="UP001590951">
    <property type="component" value="Unassembled WGS sequence"/>
</dbReference>
<proteinExistence type="predicted"/>